<gene>
    <name evidence="3" type="ORF">J2S59_001144</name>
</gene>
<dbReference type="InterPro" id="IPR018929">
    <property type="entry name" value="DUF2510"/>
</dbReference>
<dbReference type="EMBL" id="JAUSQM010000001">
    <property type="protein sequence ID" value="MDP9821335.1"/>
    <property type="molecule type" value="Genomic_DNA"/>
</dbReference>
<proteinExistence type="predicted"/>
<evidence type="ECO:0000256" key="1">
    <source>
        <dbReference type="SAM" id="MobiDB-lite"/>
    </source>
</evidence>
<keyword evidence="4" id="KW-1185">Reference proteome</keyword>
<accession>A0ABT9NLM9</accession>
<dbReference type="Pfam" id="PF10708">
    <property type="entry name" value="DUF2510"/>
    <property type="match status" value="1"/>
</dbReference>
<sequence length="175" mass="19279">MSDPAPDAPAPWGGAVTAEAERTPVPPLPPPGWYADPSDDFEVRWWSGSVWTDHVSTQGYTGLSPLVLDPVPAEETTVWWGPEPRIRFTTERAYLLHPGPDGWQELVVPWRAVRAAWWQPTAHTTSPTPSPAGPLVHVGLQLDQAGLPDQVWIPALPDGARVAAVARMWARRHQR</sequence>
<comment type="caution">
    <text evidence="3">The sequence shown here is derived from an EMBL/GenBank/DDBJ whole genome shotgun (WGS) entry which is preliminary data.</text>
</comment>
<evidence type="ECO:0000313" key="4">
    <source>
        <dbReference type="Proteomes" id="UP001240447"/>
    </source>
</evidence>
<evidence type="ECO:0000313" key="3">
    <source>
        <dbReference type="EMBL" id="MDP9821335.1"/>
    </source>
</evidence>
<feature type="domain" description="DUF2510" evidence="2">
    <location>
        <begin position="31"/>
        <end position="57"/>
    </location>
</feature>
<feature type="region of interest" description="Disordered" evidence="1">
    <location>
        <begin position="1"/>
        <end position="34"/>
    </location>
</feature>
<dbReference type="RefSeq" id="WP_306824904.1">
    <property type="nucleotide sequence ID" value="NZ_JAUSQM010000001.1"/>
</dbReference>
<protein>
    <recommendedName>
        <fullName evidence="2">DUF2510 domain-containing protein</fullName>
    </recommendedName>
</protein>
<dbReference type="Proteomes" id="UP001240447">
    <property type="component" value="Unassembled WGS sequence"/>
</dbReference>
<organism evidence="3 4">
    <name type="scientific">Nocardioides massiliensis</name>
    <dbReference type="NCBI Taxonomy" id="1325935"/>
    <lineage>
        <taxon>Bacteria</taxon>
        <taxon>Bacillati</taxon>
        <taxon>Actinomycetota</taxon>
        <taxon>Actinomycetes</taxon>
        <taxon>Propionibacteriales</taxon>
        <taxon>Nocardioidaceae</taxon>
        <taxon>Nocardioides</taxon>
    </lineage>
</organism>
<name>A0ABT9NLM9_9ACTN</name>
<feature type="compositionally biased region" description="Low complexity" evidence="1">
    <location>
        <begin position="1"/>
        <end position="15"/>
    </location>
</feature>
<reference evidence="3 4" key="1">
    <citation type="submission" date="2023-07" db="EMBL/GenBank/DDBJ databases">
        <title>Sequencing the genomes of 1000 actinobacteria strains.</title>
        <authorList>
            <person name="Klenk H.-P."/>
        </authorList>
    </citation>
    <scope>NUCLEOTIDE SEQUENCE [LARGE SCALE GENOMIC DNA]</scope>
    <source>
        <strain evidence="3 4">GD13</strain>
    </source>
</reference>
<evidence type="ECO:0000259" key="2">
    <source>
        <dbReference type="Pfam" id="PF10708"/>
    </source>
</evidence>